<name>A0A1I2I5Q0_9BACT</name>
<dbReference type="RefSeq" id="WP_091548213.1">
    <property type="nucleotide sequence ID" value="NZ_FONY01000028.1"/>
</dbReference>
<proteinExistence type="predicted"/>
<dbReference type="STRING" id="1003.SAMN04488541_102876"/>
<keyword evidence="1" id="KW-1133">Transmembrane helix</keyword>
<evidence type="ECO:0000313" key="2">
    <source>
        <dbReference type="EMBL" id="SFF36943.1"/>
    </source>
</evidence>
<organism evidence="2 3">
    <name type="scientific">Thermoflexibacter ruber</name>
    <dbReference type="NCBI Taxonomy" id="1003"/>
    <lineage>
        <taxon>Bacteria</taxon>
        <taxon>Pseudomonadati</taxon>
        <taxon>Bacteroidota</taxon>
        <taxon>Cytophagia</taxon>
        <taxon>Cytophagales</taxon>
        <taxon>Thermoflexibacteraceae</taxon>
        <taxon>Thermoflexibacter</taxon>
    </lineage>
</organism>
<dbReference type="Proteomes" id="UP000199513">
    <property type="component" value="Unassembled WGS sequence"/>
</dbReference>
<sequence length="83" mass="9552">MKPSVLGNQYFTETKYKVYFSVGLMFMSALILSNEHSILCYCLCFGTAKVGKKNNIANIYAKYFTQYCYFFGFTKKEALHVIA</sequence>
<keyword evidence="1" id="KW-0812">Transmembrane</keyword>
<dbReference type="AlphaFoldDB" id="A0A1I2I5Q0"/>
<feature type="transmembrane region" description="Helical" evidence="1">
    <location>
        <begin position="20"/>
        <end position="44"/>
    </location>
</feature>
<protein>
    <submittedName>
        <fullName evidence="2">Uncharacterized protein</fullName>
    </submittedName>
</protein>
<evidence type="ECO:0000313" key="3">
    <source>
        <dbReference type="Proteomes" id="UP000199513"/>
    </source>
</evidence>
<dbReference type="EMBL" id="FONY01000028">
    <property type="protein sequence ID" value="SFF36943.1"/>
    <property type="molecule type" value="Genomic_DNA"/>
</dbReference>
<accession>A0A1I2I5Q0</accession>
<gene>
    <name evidence="2" type="ORF">SAMN04488541_102876</name>
</gene>
<reference evidence="2 3" key="1">
    <citation type="submission" date="2016-10" db="EMBL/GenBank/DDBJ databases">
        <authorList>
            <person name="de Groot N.N."/>
        </authorList>
    </citation>
    <scope>NUCLEOTIDE SEQUENCE [LARGE SCALE GENOMIC DNA]</scope>
    <source>
        <strain>GEY</strain>
        <strain evidence="3">DSM 9560</strain>
    </source>
</reference>
<keyword evidence="3" id="KW-1185">Reference proteome</keyword>
<keyword evidence="1" id="KW-0472">Membrane</keyword>
<evidence type="ECO:0000256" key="1">
    <source>
        <dbReference type="SAM" id="Phobius"/>
    </source>
</evidence>